<evidence type="ECO:0000313" key="12">
    <source>
        <dbReference type="Proteomes" id="UP000502549"/>
    </source>
</evidence>
<evidence type="ECO:0000256" key="5">
    <source>
        <dbReference type="ARBA" id="ARBA00022989"/>
    </source>
</evidence>
<dbReference type="InterPro" id="IPR004089">
    <property type="entry name" value="MCPsignal_dom"/>
</dbReference>
<name>A0A7Z3BQC5_9PSED</name>
<protein>
    <submittedName>
        <fullName evidence="11">Chemotaxis protein</fullName>
    </submittedName>
</protein>
<keyword evidence="3" id="KW-0488">Methylation</keyword>
<gene>
    <name evidence="11" type="ORF">G4G71_25145</name>
</gene>
<keyword evidence="7 9" id="KW-0807">Transducer</keyword>
<organism evidence="11 12">
    <name type="scientific">Pseudomonas multiresinivorans</name>
    <dbReference type="NCBI Taxonomy" id="95301"/>
    <lineage>
        <taxon>Bacteria</taxon>
        <taxon>Pseudomonadati</taxon>
        <taxon>Pseudomonadota</taxon>
        <taxon>Gammaproteobacteria</taxon>
        <taxon>Pseudomonadales</taxon>
        <taxon>Pseudomonadaceae</taxon>
        <taxon>Pseudomonas</taxon>
    </lineage>
</organism>
<keyword evidence="2" id="KW-1003">Cell membrane</keyword>
<dbReference type="SMART" id="SM00283">
    <property type="entry name" value="MA"/>
    <property type="match status" value="1"/>
</dbReference>
<reference evidence="11 12" key="1">
    <citation type="submission" date="2020-02" db="EMBL/GenBank/DDBJ databases">
        <title>Complete genome sequence of Pseudomonas multiresinivorans ORNL1.</title>
        <authorList>
            <person name="Podar M."/>
        </authorList>
    </citation>
    <scope>NUCLEOTIDE SEQUENCE [LARGE SCALE GENOMIC DNA]</scope>
    <source>
        <strain evidence="12">populi</strain>
    </source>
</reference>
<evidence type="ECO:0000256" key="4">
    <source>
        <dbReference type="ARBA" id="ARBA00022692"/>
    </source>
</evidence>
<keyword evidence="5" id="KW-1133">Transmembrane helix</keyword>
<dbReference type="GO" id="GO:0004888">
    <property type="term" value="F:transmembrane signaling receptor activity"/>
    <property type="evidence" value="ECO:0007669"/>
    <property type="project" value="InterPro"/>
</dbReference>
<evidence type="ECO:0000313" key="11">
    <source>
        <dbReference type="EMBL" id="QJP11009.1"/>
    </source>
</evidence>
<evidence type="ECO:0000256" key="1">
    <source>
        <dbReference type="ARBA" id="ARBA00004236"/>
    </source>
</evidence>
<accession>A0A7Z3BQC5</accession>
<evidence type="ECO:0000256" key="7">
    <source>
        <dbReference type="ARBA" id="ARBA00023224"/>
    </source>
</evidence>
<evidence type="ECO:0000256" key="3">
    <source>
        <dbReference type="ARBA" id="ARBA00022481"/>
    </source>
</evidence>
<evidence type="ECO:0000259" key="10">
    <source>
        <dbReference type="PROSITE" id="PS50111"/>
    </source>
</evidence>
<dbReference type="SUPFAM" id="SSF58104">
    <property type="entry name" value="Methyl-accepting chemotaxis protein (MCP) signaling domain"/>
    <property type="match status" value="1"/>
</dbReference>
<comment type="subcellular location">
    <subcellularLocation>
        <location evidence="1">Cell membrane</location>
    </subcellularLocation>
</comment>
<dbReference type="GO" id="GO:0006935">
    <property type="term" value="P:chemotaxis"/>
    <property type="evidence" value="ECO:0007669"/>
    <property type="project" value="InterPro"/>
</dbReference>
<dbReference type="CDD" id="cd12913">
    <property type="entry name" value="PDC1_MCP_like"/>
    <property type="match status" value="1"/>
</dbReference>
<dbReference type="Proteomes" id="UP000502549">
    <property type="component" value="Chromosome"/>
</dbReference>
<evidence type="ECO:0000256" key="6">
    <source>
        <dbReference type="ARBA" id="ARBA00023136"/>
    </source>
</evidence>
<dbReference type="PANTHER" id="PTHR32089">
    <property type="entry name" value="METHYL-ACCEPTING CHEMOTAXIS PROTEIN MCPB"/>
    <property type="match status" value="1"/>
</dbReference>
<dbReference type="Gene3D" id="1.10.287.950">
    <property type="entry name" value="Methyl-accepting chemotaxis protein"/>
    <property type="match status" value="1"/>
</dbReference>
<comment type="similarity">
    <text evidence="8">Belongs to the methyl-accepting chemotaxis (MCP) protein family.</text>
</comment>
<dbReference type="Pfam" id="PF22673">
    <property type="entry name" value="MCP-like_PDC_1"/>
    <property type="match status" value="1"/>
</dbReference>
<dbReference type="EMBL" id="CP048833">
    <property type="protein sequence ID" value="QJP11009.1"/>
    <property type="molecule type" value="Genomic_DNA"/>
</dbReference>
<feature type="domain" description="Methyl-accepting transducer" evidence="10">
    <location>
        <begin position="1"/>
        <end position="116"/>
    </location>
</feature>
<sequence>MPSTLENRPASAEDSSSTRTTIDQVKQLIADLNVRWTQISKVSEVIKQIAKNTNLVALNAAIEAARAGESGRGFAVVADEVRRLATQSANATADIGNVVASIKSESAKALADVEQAEHSSLLDTARVVLTSETQRLEARFAVMATALYGLKNFLIGLKTRHLGPQREQIDAVMHEYLTRNPDLLAFACGCEPNAFDGRDAEFIGAPGHDASGRIMAYWHRGSGVAQRECLVGYDKADGSGDWYQIPRDKGRDVFMEPYEYSVGGNTVLMTSFMSPMQANGRFLGILGADYTLHQLQESLGKLEPMGNGRYALLSNAGVYVTHADARRLGDKASELPQEARNAIAQGRSWEQVKGRRVELLQPIRVGDSDAPWALLMSFELAQAGE</sequence>
<proteinExistence type="inferred from homology"/>
<evidence type="ECO:0000256" key="2">
    <source>
        <dbReference type="ARBA" id="ARBA00022475"/>
    </source>
</evidence>
<dbReference type="PANTHER" id="PTHR32089:SF112">
    <property type="entry name" value="LYSOZYME-LIKE PROTEIN-RELATED"/>
    <property type="match status" value="1"/>
</dbReference>
<evidence type="ECO:0000256" key="9">
    <source>
        <dbReference type="PROSITE-ProRule" id="PRU00284"/>
    </source>
</evidence>
<dbReference type="InterPro" id="IPR004090">
    <property type="entry name" value="Chemotax_Me-accpt_rcpt"/>
</dbReference>
<dbReference type="Pfam" id="PF00015">
    <property type="entry name" value="MCPsignal"/>
    <property type="match status" value="1"/>
</dbReference>
<keyword evidence="6" id="KW-0472">Membrane</keyword>
<evidence type="ECO:0000256" key="8">
    <source>
        <dbReference type="ARBA" id="ARBA00029447"/>
    </source>
</evidence>
<dbReference type="KEGG" id="pmui:G4G71_25145"/>
<dbReference type="Gene3D" id="3.30.450.20">
    <property type="entry name" value="PAS domain"/>
    <property type="match status" value="2"/>
</dbReference>
<dbReference type="PRINTS" id="PR00260">
    <property type="entry name" value="CHEMTRNSDUCR"/>
</dbReference>
<dbReference type="AlphaFoldDB" id="A0A7Z3BQC5"/>
<dbReference type="PROSITE" id="PS50111">
    <property type="entry name" value="CHEMOTAXIS_TRANSDUC_2"/>
    <property type="match status" value="1"/>
</dbReference>
<dbReference type="GO" id="GO:0005886">
    <property type="term" value="C:plasma membrane"/>
    <property type="evidence" value="ECO:0007669"/>
    <property type="project" value="UniProtKB-SubCell"/>
</dbReference>
<keyword evidence="4" id="KW-0812">Transmembrane</keyword>
<keyword evidence="12" id="KW-1185">Reference proteome</keyword>
<dbReference type="GO" id="GO:0007165">
    <property type="term" value="P:signal transduction"/>
    <property type="evidence" value="ECO:0007669"/>
    <property type="project" value="UniProtKB-KW"/>
</dbReference>